<dbReference type="Pfam" id="PF01594">
    <property type="entry name" value="AI-2E_transport"/>
    <property type="match status" value="1"/>
</dbReference>
<evidence type="ECO:0000313" key="7">
    <source>
        <dbReference type="EMBL" id="QEL15016.1"/>
    </source>
</evidence>
<evidence type="ECO:0000256" key="1">
    <source>
        <dbReference type="ARBA" id="ARBA00004141"/>
    </source>
</evidence>
<evidence type="ECO:0000313" key="8">
    <source>
        <dbReference type="Proteomes" id="UP000324974"/>
    </source>
</evidence>
<dbReference type="AlphaFoldDB" id="A0A5C1AAG5"/>
<dbReference type="KEGG" id="lrs:PX52LOC_01921"/>
<feature type="transmembrane region" description="Helical" evidence="6">
    <location>
        <begin position="145"/>
        <end position="169"/>
    </location>
</feature>
<evidence type="ECO:0000256" key="5">
    <source>
        <dbReference type="ARBA" id="ARBA00023136"/>
    </source>
</evidence>
<name>A0A5C1AAG5_9BACT</name>
<gene>
    <name evidence="7" type="ORF">PX52LOC_01921</name>
</gene>
<sequence>MTPAPPSDWPRAIALATLTALAVYTCYLITVPFLPGLSWAVALAVVTLPVHRRLKRALGSDNWAAGLTTALVVLVIGVPIALMAYRLTQEVMAAAQLVQKAAADDGWRPYAAKVPYFGEPLSQLRPEEIEGQLRTLAQQFGGHTFGVAGGVGAAIVQILVAAFVLFFCFRDRHHLLNEVRRLIPLNTATADKIIDRAVDAVYATLYGTILAGVIQGVTGGLLFWAVGLPGAIVWGVIMFLLGILPFLGAFLVWVPAAAYLATHDQWGEAVALVVWGLVMAGPVSNYVYAYFAGDRMKIHPVPALIAFIGGLAVFGVSGIVLGPCVLVVTVALLDVWRHRSIDGTSLADSTRVLTPSGAPT</sequence>
<keyword evidence="8" id="KW-1185">Reference proteome</keyword>
<feature type="transmembrane region" description="Helical" evidence="6">
    <location>
        <begin position="63"/>
        <end position="85"/>
    </location>
</feature>
<comment type="similarity">
    <text evidence="2">Belongs to the autoinducer-2 exporter (AI-2E) (TC 2.A.86) family.</text>
</comment>
<keyword evidence="5 6" id="KW-0472">Membrane</keyword>
<evidence type="ECO:0000256" key="3">
    <source>
        <dbReference type="ARBA" id="ARBA00022692"/>
    </source>
</evidence>
<feature type="transmembrane region" description="Helical" evidence="6">
    <location>
        <begin position="232"/>
        <end position="257"/>
    </location>
</feature>
<dbReference type="PANTHER" id="PTHR21716">
    <property type="entry name" value="TRANSMEMBRANE PROTEIN"/>
    <property type="match status" value="1"/>
</dbReference>
<dbReference type="InterPro" id="IPR002549">
    <property type="entry name" value="AI-2E-like"/>
</dbReference>
<keyword evidence="4 6" id="KW-1133">Transmembrane helix</keyword>
<evidence type="ECO:0000256" key="4">
    <source>
        <dbReference type="ARBA" id="ARBA00022989"/>
    </source>
</evidence>
<dbReference type="PANTHER" id="PTHR21716:SF4">
    <property type="entry name" value="TRANSMEMBRANE PROTEIN 245"/>
    <property type="match status" value="1"/>
</dbReference>
<proteinExistence type="inferred from homology"/>
<evidence type="ECO:0000256" key="2">
    <source>
        <dbReference type="ARBA" id="ARBA00009773"/>
    </source>
</evidence>
<dbReference type="Proteomes" id="UP000324974">
    <property type="component" value="Chromosome"/>
</dbReference>
<reference evidence="8" key="1">
    <citation type="submission" date="2019-08" db="EMBL/GenBank/DDBJ databases">
        <title>Limnoglobus roseus gen. nov., sp. nov., a novel freshwater planctomycete with a giant genome from the family Gemmataceae.</title>
        <authorList>
            <person name="Kulichevskaya I.S."/>
            <person name="Naumoff D.G."/>
            <person name="Miroshnikov K."/>
            <person name="Ivanova A."/>
            <person name="Philippov D.A."/>
            <person name="Hakobyan A."/>
            <person name="Rijpstra I.C."/>
            <person name="Sinninghe Damste J.S."/>
            <person name="Liesack W."/>
            <person name="Dedysh S.N."/>
        </authorList>
    </citation>
    <scope>NUCLEOTIDE SEQUENCE [LARGE SCALE GENOMIC DNA]</scope>
    <source>
        <strain evidence="8">PX52</strain>
    </source>
</reference>
<comment type="subcellular location">
    <subcellularLocation>
        <location evidence="1">Membrane</location>
        <topology evidence="1">Multi-pass membrane protein</topology>
    </subcellularLocation>
</comment>
<evidence type="ECO:0000256" key="6">
    <source>
        <dbReference type="SAM" id="Phobius"/>
    </source>
</evidence>
<dbReference type="GO" id="GO:0016020">
    <property type="term" value="C:membrane"/>
    <property type="evidence" value="ECO:0007669"/>
    <property type="project" value="UniProtKB-SubCell"/>
</dbReference>
<dbReference type="EMBL" id="CP042425">
    <property type="protein sequence ID" value="QEL15016.1"/>
    <property type="molecule type" value="Genomic_DNA"/>
</dbReference>
<organism evidence="7 8">
    <name type="scientific">Limnoglobus roseus</name>
    <dbReference type="NCBI Taxonomy" id="2598579"/>
    <lineage>
        <taxon>Bacteria</taxon>
        <taxon>Pseudomonadati</taxon>
        <taxon>Planctomycetota</taxon>
        <taxon>Planctomycetia</taxon>
        <taxon>Gemmatales</taxon>
        <taxon>Gemmataceae</taxon>
        <taxon>Limnoglobus</taxon>
    </lineage>
</organism>
<accession>A0A5C1AAG5</accession>
<protein>
    <submittedName>
        <fullName evidence="7">AI-2E family transporter</fullName>
    </submittedName>
</protein>
<dbReference type="RefSeq" id="WP_168218888.1">
    <property type="nucleotide sequence ID" value="NZ_CP042425.1"/>
</dbReference>
<feature type="transmembrane region" description="Helical" evidence="6">
    <location>
        <begin position="303"/>
        <end position="333"/>
    </location>
</feature>
<feature type="transmembrane region" description="Helical" evidence="6">
    <location>
        <begin position="269"/>
        <end position="291"/>
    </location>
</feature>
<feature type="transmembrane region" description="Helical" evidence="6">
    <location>
        <begin position="200"/>
        <end position="226"/>
    </location>
</feature>
<keyword evidence="3 6" id="KW-0812">Transmembrane</keyword>